<evidence type="ECO:0000313" key="4">
    <source>
        <dbReference type="Proteomes" id="UP000037425"/>
    </source>
</evidence>
<evidence type="ECO:0000256" key="1">
    <source>
        <dbReference type="ARBA" id="ARBA00022676"/>
    </source>
</evidence>
<dbReference type="CDD" id="cd06533">
    <property type="entry name" value="Glyco_transf_WecG_TagA"/>
    <property type="match status" value="1"/>
</dbReference>
<keyword evidence="1" id="KW-0328">Glycosyltransferase</keyword>
<dbReference type="PATRIC" id="fig|106592.7.peg.1687"/>
<dbReference type="GO" id="GO:0016758">
    <property type="term" value="F:hexosyltransferase activity"/>
    <property type="evidence" value="ECO:0007669"/>
    <property type="project" value="TreeGrafter"/>
</dbReference>
<evidence type="ECO:0000313" key="3">
    <source>
        <dbReference type="EMBL" id="KOF17133.1"/>
    </source>
</evidence>
<dbReference type="EMBL" id="LGAP01000013">
    <property type="protein sequence ID" value="KOF17133.1"/>
    <property type="molecule type" value="Genomic_DNA"/>
</dbReference>
<dbReference type="PANTHER" id="PTHR34136:SF1">
    <property type="entry name" value="UDP-N-ACETYL-D-MANNOSAMINURONIC ACID TRANSFERASE"/>
    <property type="match status" value="1"/>
</dbReference>
<reference evidence="4" key="1">
    <citation type="submission" date="2015-07" db="EMBL/GenBank/DDBJ databases">
        <title>Whole genome sequence of an Ensifer adhaerens strain isolated from a cave pool in the Wind Cave National Park.</title>
        <authorList>
            <person name="Eng W.W.H."/>
            <person name="Gan H.M."/>
            <person name="Barton H.A."/>
            <person name="Savka M.A."/>
        </authorList>
    </citation>
    <scope>NUCLEOTIDE SEQUENCE [LARGE SCALE GENOMIC DNA]</scope>
    <source>
        <strain evidence="4">SD006</strain>
    </source>
</reference>
<comment type="caution">
    <text evidence="3">The sequence shown here is derived from an EMBL/GenBank/DDBJ whole genome shotgun (WGS) entry which is preliminary data.</text>
</comment>
<dbReference type="OrthoDB" id="9771846at2"/>
<dbReference type="InterPro" id="IPR004629">
    <property type="entry name" value="WecG_TagA_CpsF"/>
</dbReference>
<dbReference type="NCBIfam" id="TIGR00696">
    <property type="entry name" value="wecG_tagA_cpsF"/>
    <property type="match status" value="1"/>
</dbReference>
<dbReference type="AlphaFoldDB" id="A0A0L8BRD9"/>
<organism evidence="3 4">
    <name type="scientific">Ensifer adhaerens</name>
    <name type="common">Sinorhizobium morelense</name>
    <dbReference type="NCBI Taxonomy" id="106592"/>
    <lineage>
        <taxon>Bacteria</taxon>
        <taxon>Pseudomonadati</taxon>
        <taxon>Pseudomonadota</taxon>
        <taxon>Alphaproteobacteria</taxon>
        <taxon>Hyphomicrobiales</taxon>
        <taxon>Rhizobiaceae</taxon>
        <taxon>Sinorhizobium/Ensifer group</taxon>
        <taxon>Ensifer</taxon>
    </lineage>
</organism>
<dbReference type="PANTHER" id="PTHR34136">
    <property type="match status" value="1"/>
</dbReference>
<name>A0A0L8BRD9_ENSAD</name>
<proteinExistence type="predicted"/>
<accession>A0A0L8BRD9</accession>
<dbReference type="Proteomes" id="UP000037425">
    <property type="component" value="Unassembled WGS sequence"/>
</dbReference>
<gene>
    <name evidence="3" type="ORF">AC244_19335</name>
</gene>
<keyword evidence="2 3" id="KW-0808">Transferase</keyword>
<dbReference type="Pfam" id="PF03808">
    <property type="entry name" value="Glyco_tran_WecG"/>
    <property type="match status" value="1"/>
</dbReference>
<sequence length="256" mass="29013">MILGMPVVDLGWANAFAFASEAVSRASGQVSLAFLNANNANLMMKDAEYREVLHRQVVFPDGHGVDIASYLFHGRMFPANLNGTDFVPALLTYIERPMRVAMIGARPDVLARAAENFRKHAPWHEFLPVSDGFFDRRRSREVLADVRAQKADILLVAMGSPMQEKWVDAYVGPQDARLVITVGALFDFVAQEFPRAPKLLRRLRLEWFYRLAMEPKRMWRRYVLGNPLFLLHVFLHKLTGRARKSVGSASLGARKC</sequence>
<protein>
    <submittedName>
        <fullName evidence="3">UDP-N-acetyl-D-mannosaminuronic acid transferase</fullName>
    </submittedName>
</protein>
<evidence type="ECO:0000256" key="2">
    <source>
        <dbReference type="ARBA" id="ARBA00022679"/>
    </source>
</evidence>